<reference evidence="1" key="1">
    <citation type="journal article" date="2021" name="Proc. Natl. Acad. Sci. U.S.A.">
        <title>A Catalog of Tens of Thousands of Viruses from Human Metagenomes Reveals Hidden Associations with Chronic Diseases.</title>
        <authorList>
            <person name="Tisza M.J."/>
            <person name="Buck C.B."/>
        </authorList>
    </citation>
    <scope>NUCLEOTIDE SEQUENCE</scope>
    <source>
        <strain evidence="1">CtbEa13</strain>
    </source>
</reference>
<dbReference type="SUPFAM" id="SSF53756">
    <property type="entry name" value="UDP-Glycosyltransferase/glycogen phosphorylase"/>
    <property type="match status" value="1"/>
</dbReference>
<name>A0A8S5VBL8_9CAUD</name>
<protein>
    <submittedName>
        <fullName evidence="1">WabH-like protein</fullName>
    </submittedName>
</protein>
<dbReference type="EMBL" id="BK016237">
    <property type="protein sequence ID" value="DAG03999.1"/>
    <property type="molecule type" value="Genomic_DNA"/>
</dbReference>
<sequence length="304" mass="36013">MKLYIDLSCDKVSGQQNMQRALRNYTKEQGLYAEKEDADILVYVQVPFENNIVDEWRQWKELGKKIVFIHHYMSKSFYERCAVFKIEGLFELIDKHVVISKEAELYQYLLDRGIKESDIYVQELAAAEYNELYKNYFKIYSEKHTKIAFVGKAIKGIDRFVDFLTEHKIANHVILCPDAQKCTYDLTNYRVYTDRTYTGVYEILSDCKFFYCPSVYNTPTFHLETSLLEAMACGCIPVVDESYKKILNTDDVSKYGFILDTEFDNFDTKNGREYQRRVREFYVTHFMTLTQTLQKLTNKLLTFF</sequence>
<accession>A0A8S5VBL8</accession>
<evidence type="ECO:0000313" key="1">
    <source>
        <dbReference type="EMBL" id="DAG03999.1"/>
    </source>
</evidence>
<organism evidence="1">
    <name type="scientific">Myoviridae sp. ctbEa13</name>
    <dbReference type="NCBI Taxonomy" id="2825136"/>
    <lineage>
        <taxon>Viruses</taxon>
        <taxon>Duplodnaviria</taxon>
        <taxon>Heunggongvirae</taxon>
        <taxon>Uroviricota</taxon>
        <taxon>Caudoviricetes</taxon>
    </lineage>
</organism>
<dbReference type="Gene3D" id="3.40.50.2000">
    <property type="entry name" value="Glycogen Phosphorylase B"/>
    <property type="match status" value="1"/>
</dbReference>
<proteinExistence type="predicted"/>